<dbReference type="EMBL" id="JAUZEE010000001">
    <property type="protein sequence ID" value="MDP4299179.1"/>
    <property type="molecule type" value="Genomic_DNA"/>
</dbReference>
<name>A0ABT9FY80_LEPDI</name>
<dbReference type="SUPFAM" id="SSF56425">
    <property type="entry name" value="Succinate dehydrogenase/fumarate reductase flavoprotein, catalytic domain"/>
    <property type="match status" value="1"/>
</dbReference>
<evidence type="ECO:0000256" key="3">
    <source>
        <dbReference type="ARBA" id="ARBA00022827"/>
    </source>
</evidence>
<evidence type="ECO:0000256" key="5">
    <source>
        <dbReference type="SAM" id="MobiDB-lite"/>
    </source>
</evidence>
<evidence type="ECO:0000256" key="1">
    <source>
        <dbReference type="ARBA" id="ARBA00001974"/>
    </source>
</evidence>
<gene>
    <name evidence="7" type="ORF">Q8X39_00890</name>
</gene>
<proteinExistence type="predicted"/>
<feature type="domain" description="FAD-dependent oxidoreductase 2 FAD-binding" evidence="6">
    <location>
        <begin position="7"/>
        <end position="545"/>
    </location>
</feature>
<reference evidence="7 8" key="1">
    <citation type="submission" date="2023-08" db="EMBL/GenBank/DDBJ databases">
        <authorList>
            <person name="Roldan D.M."/>
            <person name="Menes R.J."/>
        </authorList>
    </citation>
    <scope>NUCLEOTIDE SEQUENCE [LARGE SCALE GENOMIC DNA]</scope>
    <source>
        <strain evidence="7 8">CCM 2812</strain>
    </source>
</reference>
<dbReference type="SUPFAM" id="SSF51905">
    <property type="entry name" value="FAD/NAD(P)-binding domain"/>
    <property type="match status" value="1"/>
</dbReference>
<feature type="compositionally biased region" description="Low complexity" evidence="5">
    <location>
        <begin position="573"/>
        <end position="596"/>
    </location>
</feature>
<dbReference type="RefSeq" id="WP_305747744.1">
    <property type="nucleotide sequence ID" value="NZ_JAUZEE010000001.1"/>
</dbReference>
<dbReference type="PANTHER" id="PTHR43400:SF10">
    <property type="entry name" value="3-OXOSTEROID 1-DEHYDROGENASE"/>
    <property type="match status" value="1"/>
</dbReference>
<dbReference type="EC" id="1.-.-.-" evidence="7"/>
<dbReference type="PRINTS" id="PR00411">
    <property type="entry name" value="PNDRDTASEI"/>
</dbReference>
<dbReference type="Gene3D" id="3.50.50.60">
    <property type="entry name" value="FAD/NAD(P)-binding domain"/>
    <property type="match status" value="2"/>
</dbReference>
<dbReference type="Proteomes" id="UP001235760">
    <property type="component" value="Unassembled WGS sequence"/>
</dbReference>
<dbReference type="Pfam" id="PF00890">
    <property type="entry name" value="FAD_binding_2"/>
    <property type="match status" value="1"/>
</dbReference>
<keyword evidence="8" id="KW-1185">Reference proteome</keyword>
<evidence type="ECO:0000313" key="8">
    <source>
        <dbReference type="Proteomes" id="UP001235760"/>
    </source>
</evidence>
<keyword evidence="3" id="KW-0274">FAD</keyword>
<evidence type="ECO:0000313" key="7">
    <source>
        <dbReference type="EMBL" id="MDP4299179.1"/>
    </source>
</evidence>
<protein>
    <submittedName>
        <fullName evidence="7">FAD-dependent oxidoreductase</fullName>
        <ecNumber evidence="7">1.-.-.-</ecNumber>
    </submittedName>
</protein>
<evidence type="ECO:0000256" key="4">
    <source>
        <dbReference type="ARBA" id="ARBA00023002"/>
    </source>
</evidence>
<keyword evidence="2" id="KW-0285">Flavoprotein</keyword>
<dbReference type="PANTHER" id="PTHR43400">
    <property type="entry name" value="FUMARATE REDUCTASE"/>
    <property type="match status" value="1"/>
</dbReference>
<sequence length="596" mass="64055">MNTSNCDVLVIGSGAGGLSAAVTARQADLDVIVAEKAPVFGGTTAFSGGVLWIPGNRHARAQGIVDSQDAAREYLRRETGAWFNEAASELFLDHAAEMVDWFERETSVKFVPTLYPDYHPDVPGGADVGRSILAAPFDIRGLGADMARLRPPLKTITFIGMMFNSSNADLKHFFRATKSLTSFFYVCRRLATHLKELAIYRRGVQVTSGNALAARLAKSALDLGVPIWTDSPARRLIVEDGRVVGAVLQRDGVDQVVRARHGVVLACGGFPHDRERIAQAYPHLRRGGEHLSPVPVDNTGDGIRLAETVGAKLEIRFPSTSAWMPVSKVPYADGSHGVFPHLLDRYKPGIIGVTRDGRRFCNESESYHDVGAAMIKACEGQAETAMWLVCDQQALSRYGLGHVKPAPMPLAGPIQRGYLLRGRTLEELAAQAGIDAAGLVRTVAEYNEGAREGVDRQFGRGTTRFNRYLADPENQPNPCVAPIGQGPYYAVKVIMGDLGTFDGLDTTPQGEVLDAEHHVIPGLYAVGNDRASMMGGNYPAAGITLGPNMTFGWLTARLIVQRACESNPDPAHPADAAQAQSSSQPAATPAQEAAHA</sequence>
<dbReference type="InterPro" id="IPR003953">
    <property type="entry name" value="FAD-dep_OxRdtase_2_FAD-bd"/>
</dbReference>
<dbReference type="InterPro" id="IPR027477">
    <property type="entry name" value="Succ_DH/fumarate_Rdtase_cat_sf"/>
</dbReference>
<dbReference type="InterPro" id="IPR050315">
    <property type="entry name" value="FAD-oxidoreductase_2"/>
</dbReference>
<organism evidence="7 8">
    <name type="scientific">Leptothrix discophora</name>
    <dbReference type="NCBI Taxonomy" id="89"/>
    <lineage>
        <taxon>Bacteria</taxon>
        <taxon>Pseudomonadati</taxon>
        <taxon>Pseudomonadota</taxon>
        <taxon>Betaproteobacteria</taxon>
        <taxon>Burkholderiales</taxon>
        <taxon>Sphaerotilaceae</taxon>
        <taxon>Leptothrix</taxon>
    </lineage>
</organism>
<evidence type="ECO:0000259" key="6">
    <source>
        <dbReference type="Pfam" id="PF00890"/>
    </source>
</evidence>
<dbReference type="InterPro" id="IPR036188">
    <property type="entry name" value="FAD/NAD-bd_sf"/>
</dbReference>
<accession>A0ABT9FY80</accession>
<comment type="cofactor">
    <cofactor evidence="1">
        <name>FAD</name>
        <dbReference type="ChEBI" id="CHEBI:57692"/>
    </cofactor>
</comment>
<keyword evidence="4 7" id="KW-0560">Oxidoreductase</keyword>
<feature type="region of interest" description="Disordered" evidence="5">
    <location>
        <begin position="566"/>
        <end position="596"/>
    </location>
</feature>
<evidence type="ECO:0000256" key="2">
    <source>
        <dbReference type="ARBA" id="ARBA00022630"/>
    </source>
</evidence>
<comment type="caution">
    <text evidence="7">The sequence shown here is derived from an EMBL/GenBank/DDBJ whole genome shotgun (WGS) entry which is preliminary data.</text>
</comment>
<dbReference type="GO" id="GO:0016491">
    <property type="term" value="F:oxidoreductase activity"/>
    <property type="evidence" value="ECO:0007669"/>
    <property type="project" value="UniProtKB-KW"/>
</dbReference>